<dbReference type="Proteomes" id="UP001165960">
    <property type="component" value="Unassembled WGS sequence"/>
</dbReference>
<sequence>MEAPRENQADETYSWTYWNQCVASAFKTGSPIVIRETYERLLKKYPTSVQHWIDYVDYELKNRQLSLAEALFRRCTVQVVSLDIFKLYLQYIKLNNYTADNVPRGPTERAVIAQAYEYTLFRVGFDKDSGPIWQEYISFLKSIESSNDWEQQQNIEKIRKVYHKAISIPTILIDQIWKDYETFENHINRVTAKKFISEKNAIYTISRNAFRELKSLSEPISSLKTTAPPPTWTPRELKLADDWQAYLSWEKSNPLQLENNEALNSRIIFAYNQALLCLRFYPEIWVDFASFYVKVDRKKDAASLFSMGSSALPSSIILGCAYAEFEELQKKETEAHEIYNKVIKSLTQELDSVQAKFGEKLQELDGHPKDGEQSMDGQESREIDGEVKELLRRREKIKDKQRAEIEAAKAVEVNVVKQKIALVWMCYMKSARRCEGIKGLRRVFGEARKSGNATYHVFVEAALLEYFNQADSKIPDNIFQLGQRNFPSEPGFVAQHLDYLIQKKDTNNARALFEKTIDIIPKEKALSLWEKISRFEGYLGDASNLEKTAKRVHEAYPHSNPLSNPANPQFLLLESLPRDSATSMLAPLQKWDIQVGFSFPSLTFLESTQRAKPKIFSNPAALDGSGMLNGKKNSLDSISSERFIRPDFSRWNSYKPSLEPTRITVPAFNPSDFETNSPQPPNPPVPAALPNPFQEELPEAVSYFLSQIPPPQEYTGPTINVDQVLQSLDEFSKKMASGEDNGHMMNFVQQPDYPGQLPFPPPYMRGPGPMMFPEDHNKRSHSAMGGFPGGPNKRNRPHNGGA</sequence>
<proteinExistence type="predicted"/>
<protein>
    <submittedName>
        <fullName evidence="1">mRNA 3'-end-processing protein rna14</fullName>
    </submittedName>
</protein>
<comment type="caution">
    <text evidence="1">The sequence shown here is derived from an EMBL/GenBank/DDBJ whole genome shotgun (WGS) entry which is preliminary data.</text>
</comment>
<dbReference type="EMBL" id="QTSX02007407">
    <property type="protein sequence ID" value="KAJ9048418.1"/>
    <property type="molecule type" value="Genomic_DNA"/>
</dbReference>
<name>A0ACC2REA2_9FUNG</name>
<organism evidence="1 2">
    <name type="scientific">Entomophthora muscae</name>
    <dbReference type="NCBI Taxonomy" id="34485"/>
    <lineage>
        <taxon>Eukaryota</taxon>
        <taxon>Fungi</taxon>
        <taxon>Fungi incertae sedis</taxon>
        <taxon>Zoopagomycota</taxon>
        <taxon>Entomophthoromycotina</taxon>
        <taxon>Entomophthoromycetes</taxon>
        <taxon>Entomophthorales</taxon>
        <taxon>Entomophthoraceae</taxon>
        <taxon>Entomophthora</taxon>
    </lineage>
</organism>
<gene>
    <name evidence="1" type="primary">RNA14_3</name>
    <name evidence="1" type="ORF">DSO57_1035243</name>
</gene>
<evidence type="ECO:0000313" key="1">
    <source>
        <dbReference type="EMBL" id="KAJ9048418.1"/>
    </source>
</evidence>
<reference evidence="1" key="1">
    <citation type="submission" date="2022-04" db="EMBL/GenBank/DDBJ databases">
        <title>Genome of the entomopathogenic fungus Entomophthora muscae.</title>
        <authorList>
            <person name="Elya C."/>
            <person name="Lovett B.R."/>
            <person name="Lee E."/>
            <person name="Macias A.M."/>
            <person name="Hajek A.E."/>
            <person name="De Bivort B.L."/>
            <person name="Kasson M.T."/>
            <person name="De Fine Licht H.H."/>
            <person name="Stajich J.E."/>
        </authorList>
    </citation>
    <scope>NUCLEOTIDE SEQUENCE</scope>
    <source>
        <strain evidence="1">Berkeley</strain>
    </source>
</reference>
<keyword evidence="2" id="KW-1185">Reference proteome</keyword>
<accession>A0ACC2REA2</accession>
<evidence type="ECO:0000313" key="2">
    <source>
        <dbReference type="Proteomes" id="UP001165960"/>
    </source>
</evidence>